<dbReference type="Gene3D" id="3.30.1120.10">
    <property type="match status" value="1"/>
</dbReference>
<keyword evidence="2" id="KW-0378">Hydrolase</keyword>
<dbReference type="OrthoDB" id="103349at2759"/>
<feature type="domain" description="Sulfatase N-terminal" evidence="4">
    <location>
        <begin position="11"/>
        <end position="105"/>
    </location>
</feature>
<dbReference type="Proteomes" id="UP000789595">
    <property type="component" value="Unassembled WGS sequence"/>
</dbReference>
<evidence type="ECO:0000256" key="3">
    <source>
        <dbReference type="SAM" id="MobiDB-lite"/>
    </source>
</evidence>
<evidence type="ECO:0000313" key="5">
    <source>
        <dbReference type="EMBL" id="CAH0367210.1"/>
    </source>
</evidence>
<dbReference type="Pfam" id="PF00884">
    <property type="entry name" value="Sulfatase"/>
    <property type="match status" value="1"/>
</dbReference>
<dbReference type="AlphaFoldDB" id="A0A8J2WVF1"/>
<feature type="region of interest" description="Disordered" evidence="3">
    <location>
        <begin position="903"/>
        <end position="935"/>
    </location>
</feature>
<dbReference type="InterPro" id="IPR017850">
    <property type="entry name" value="Alkaline_phosphatase_core_sf"/>
</dbReference>
<gene>
    <name evidence="5" type="ORF">PECAL_2P02220</name>
</gene>
<dbReference type="PANTHER" id="PTHR42693:SF53">
    <property type="entry name" value="ENDO-4-O-SULFATASE"/>
    <property type="match status" value="1"/>
</dbReference>
<evidence type="ECO:0000313" key="6">
    <source>
        <dbReference type="Proteomes" id="UP000789595"/>
    </source>
</evidence>
<evidence type="ECO:0000259" key="4">
    <source>
        <dbReference type="Pfam" id="PF00884"/>
    </source>
</evidence>
<reference evidence="5" key="1">
    <citation type="submission" date="2021-11" db="EMBL/GenBank/DDBJ databases">
        <authorList>
            <consortium name="Genoscope - CEA"/>
            <person name="William W."/>
        </authorList>
    </citation>
    <scope>NUCLEOTIDE SEQUENCE</scope>
</reference>
<evidence type="ECO:0000256" key="1">
    <source>
        <dbReference type="ARBA" id="ARBA00008779"/>
    </source>
</evidence>
<dbReference type="SUPFAM" id="SSF53649">
    <property type="entry name" value="Alkaline phosphatase-like"/>
    <property type="match status" value="1"/>
</dbReference>
<dbReference type="EMBL" id="CAKKNE010000002">
    <property type="protein sequence ID" value="CAH0367210.1"/>
    <property type="molecule type" value="Genomic_DNA"/>
</dbReference>
<dbReference type="Gene3D" id="3.40.720.10">
    <property type="entry name" value="Alkaline Phosphatase, subunit A"/>
    <property type="match status" value="1"/>
</dbReference>
<sequence>MGFDGGDARSDVAALVAALDEQVGAVFEAFEARKRPLVFWFLGDNGPEAGTGASAFPFRGAKRTVFEGGIRTPSFIYAPGIVAPGETNAVTRIVDVGPTLLGLVGATVRGLDGRDVRSDWERPSNEDLVLFYDKAARCGAAVRGQYKYVLNGGCLYSDVQHVGWPDDDEDEDPPCVGPGVECLFDLDKDPTERVDVGNSHPAVLAALRALLFDAEIDSAPSRVLETPAKDACFVAVGFVGAAAAAHAIRRAARKLEDSKRPGTALALRATAQGVRSAVVAAVESLVVWRRKFEPTLDCASCLTRVDGAGLRAIAQSAAWGGAAQFGLDQAAKLLARRVLGERYSRARVVFSVGVSFAVRYPLELATRELVRDCGAQRTLGDAMAQVVTKAPGRGLLALYAGAGVAAVALVQARVARRLAARGVEGRCAAAVAALARRPLDAVVDACVEGAATPVWRGVVVDLLRVLLGPADAVDDPADDDAFLPRALLGDAHGLGRASSARADEIQRISYIPLRPGVRPEAIVDKMEAVTAPLRSFPGLVDLQVLAVSNARLLTHARWSPSQAAVTTKGRSQYVSGPSTHAAKRALILFVLKDFLSGAPDTIVQGGFAFEVVGKAVPAGDRVACRVTVFCLKDRRALDAMLAICQKNHAALEDLEGLLEIQAFADRDASRLVMKALYDTKMNLDSAALQFGAIILPPSKSLHAVAPEVSISELVWSMDPDCRHARPGLRRAPSFTDSFAWKISRHTVDFQIKPHFPLTLCKDPAATLDDIRESVETLRETATIMRQVYGCAHPFTADIELSLQNARAALDGHAYEPLLAPSPAPVPPSTDTIPVTDGEALKRGEVVEFKLATWGENWTPALSPPLRARVSRSQGGELTLEVAGGSPLEIPQRELRELRRVVADSQDSAALAEPEALDDARETPSPPSRCTGCSVS</sequence>
<comment type="caution">
    <text evidence="5">The sequence shown here is derived from an EMBL/GenBank/DDBJ whole genome shotgun (WGS) entry which is preliminary data.</text>
</comment>
<protein>
    <recommendedName>
        <fullName evidence="4">Sulfatase N-terminal domain-containing protein</fullName>
    </recommendedName>
</protein>
<accession>A0A8J2WVF1</accession>
<keyword evidence="6" id="KW-1185">Reference proteome</keyword>
<organism evidence="5 6">
    <name type="scientific">Pelagomonas calceolata</name>
    <dbReference type="NCBI Taxonomy" id="35677"/>
    <lineage>
        <taxon>Eukaryota</taxon>
        <taxon>Sar</taxon>
        <taxon>Stramenopiles</taxon>
        <taxon>Ochrophyta</taxon>
        <taxon>Pelagophyceae</taxon>
        <taxon>Pelagomonadales</taxon>
        <taxon>Pelagomonadaceae</taxon>
        <taxon>Pelagomonas</taxon>
    </lineage>
</organism>
<dbReference type="InterPro" id="IPR050738">
    <property type="entry name" value="Sulfatase"/>
</dbReference>
<evidence type="ECO:0000256" key="2">
    <source>
        <dbReference type="ARBA" id="ARBA00022801"/>
    </source>
</evidence>
<comment type="similarity">
    <text evidence="1">Belongs to the sulfatase family.</text>
</comment>
<proteinExistence type="inferred from homology"/>
<dbReference type="InterPro" id="IPR000917">
    <property type="entry name" value="Sulfatase_N"/>
</dbReference>
<dbReference type="PANTHER" id="PTHR42693">
    <property type="entry name" value="ARYLSULFATASE FAMILY MEMBER"/>
    <property type="match status" value="1"/>
</dbReference>
<dbReference type="GO" id="GO:0004065">
    <property type="term" value="F:arylsulfatase activity"/>
    <property type="evidence" value="ECO:0007669"/>
    <property type="project" value="TreeGrafter"/>
</dbReference>
<name>A0A8J2WVF1_9STRA</name>